<evidence type="ECO:0000256" key="3">
    <source>
        <dbReference type="ARBA" id="ARBA00022989"/>
    </source>
</evidence>
<comment type="caution">
    <text evidence="7">The sequence shown here is derived from an EMBL/GenBank/DDBJ whole genome shotgun (WGS) entry which is preliminary data.</text>
</comment>
<dbReference type="Proteomes" id="UP000294937">
    <property type="component" value="Unassembled WGS sequence"/>
</dbReference>
<dbReference type="RefSeq" id="WP_165875847.1">
    <property type="nucleotide sequence ID" value="NZ_SMAG01000003.1"/>
</dbReference>
<evidence type="ECO:0000256" key="5">
    <source>
        <dbReference type="SAM" id="Phobius"/>
    </source>
</evidence>
<evidence type="ECO:0000259" key="6">
    <source>
        <dbReference type="Pfam" id="PF04893"/>
    </source>
</evidence>
<feature type="transmembrane region" description="Helical" evidence="5">
    <location>
        <begin position="182"/>
        <end position="203"/>
    </location>
</feature>
<dbReference type="GO" id="GO:0016020">
    <property type="term" value="C:membrane"/>
    <property type="evidence" value="ECO:0007669"/>
    <property type="project" value="UniProtKB-SubCell"/>
</dbReference>
<keyword evidence="3 5" id="KW-1133">Transmembrane helix</keyword>
<dbReference type="AlphaFoldDB" id="A0A4R3L4I0"/>
<feature type="domain" description="Yip1" evidence="6">
    <location>
        <begin position="9"/>
        <end position="194"/>
    </location>
</feature>
<evidence type="ECO:0000313" key="7">
    <source>
        <dbReference type="EMBL" id="TCS94681.1"/>
    </source>
</evidence>
<protein>
    <submittedName>
        <fullName evidence="7">Yip1-like protein</fullName>
    </submittedName>
</protein>
<evidence type="ECO:0000313" key="8">
    <source>
        <dbReference type="Proteomes" id="UP000294937"/>
    </source>
</evidence>
<accession>A0A4R3L4I0</accession>
<dbReference type="Pfam" id="PF04893">
    <property type="entry name" value="Yip1"/>
    <property type="match status" value="1"/>
</dbReference>
<evidence type="ECO:0000256" key="1">
    <source>
        <dbReference type="ARBA" id="ARBA00004141"/>
    </source>
</evidence>
<sequence>MELKVAGSLVTRPRQIIPQLMKESSRRSYLILVSLFGVSVAFDMASSLLLGDLLPLLIIVAGAICIGPLIGVIYWFIMSFLLGISARLLGGEVDQEETRQLVAIASIPAIFKLVITVICILFFGSEIFTNSTAIAESSILLMVIYMVTFVAKLVLIFFYYFTLIQGCSEIHQMTTGKALGAVILSMIGLIAISVFVNLILNILI</sequence>
<reference evidence="7 8" key="1">
    <citation type="submission" date="2019-03" db="EMBL/GenBank/DDBJ databases">
        <title>Genomic Encyclopedia of Type Strains, Phase IV (KMG-IV): sequencing the most valuable type-strain genomes for metagenomic binning, comparative biology and taxonomic classification.</title>
        <authorList>
            <person name="Goeker M."/>
        </authorList>
    </citation>
    <scope>NUCLEOTIDE SEQUENCE [LARGE SCALE GENOMIC DNA]</scope>
    <source>
        <strain evidence="7 8">DSM 45707</strain>
    </source>
</reference>
<gene>
    <name evidence="7" type="ORF">EDD58_10393</name>
</gene>
<dbReference type="InterPro" id="IPR006977">
    <property type="entry name" value="Yip1_dom"/>
</dbReference>
<keyword evidence="8" id="KW-1185">Reference proteome</keyword>
<evidence type="ECO:0000256" key="4">
    <source>
        <dbReference type="ARBA" id="ARBA00023136"/>
    </source>
</evidence>
<proteinExistence type="predicted"/>
<organism evidence="7 8">
    <name type="scientific">Hazenella coriacea</name>
    <dbReference type="NCBI Taxonomy" id="1179467"/>
    <lineage>
        <taxon>Bacteria</taxon>
        <taxon>Bacillati</taxon>
        <taxon>Bacillota</taxon>
        <taxon>Bacilli</taxon>
        <taxon>Bacillales</taxon>
        <taxon>Thermoactinomycetaceae</taxon>
        <taxon>Hazenella</taxon>
    </lineage>
</organism>
<feature type="transmembrane region" description="Helical" evidence="5">
    <location>
        <begin position="101"/>
        <end position="124"/>
    </location>
</feature>
<keyword evidence="2 5" id="KW-0812">Transmembrane</keyword>
<dbReference type="EMBL" id="SMAG01000003">
    <property type="protein sequence ID" value="TCS94681.1"/>
    <property type="molecule type" value="Genomic_DNA"/>
</dbReference>
<feature type="transmembrane region" description="Helical" evidence="5">
    <location>
        <begin position="29"/>
        <end position="50"/>
    </location>
</feature>
<name>A0A4R3L4I0_9BACL</name>
<feature type="transmembrane region" description="Helical" evidence="5">
    <location>
        <begin position="139"/>
        <end position="161"/>
    </location>
</feature>
<feature type="transmembrane region" description="Helical" evidence="5">
    <location>
        <begin position="56"/>
        <end position="89"/>
    </location>
</feature>
<keyword evidence="4 5" id="KW-0472">Membrane</keyword>
<comment type="subcellular location">
    <subcellularLocation>
        <location evidence="1">Membrane</location>
        <topology evidence="1">Multi-pass membrane protein</topology>
    </subcellularLocation>
</comment>
<evidence type="ECO:0000256" key="2">
    <source>
        <dbReference type="ARBA" id="ARBA00022692"/>
    </source>
</evidence>